<name>A0A0J6FFP4_COCPO</name>
<organism evidence="1 2">
    <name type="scientific">Coccidioides posadasii RMSCC 3488</name>
    <dbReference type="NCBI Taxonomy" id="454284"/>
    <lineage>
        <taxon>Eukaryota</taxon>
        <taxon>Fungi</taxon>
        <taxon>Dikarya</taxon>
        <taxon>Ascomycota</taxon>
        <taxon>Pezizomycotina</taxon>
        <taxon>Eurotiomycetes</taxon>
        <taxon>Eurotiomycetidae</taxon>
        <taxon>Onygenales</taxon>
        <taxon>Onygenaceae</taxon>
        <taxon>Coccidioides</taxon>
    </lineage>
</organism>
<reference evidence="2" key="2">
    <citation type="journal article" date="2009" name="Genome Res.">
        <title>Comparative genomic analyses of the human fungal pathogens Coccidioides and their relatives.</title>
        <authorList>
            <person name="Sharpton T.J."/>
            <person name="Stajich J.E."/>
            <person name="Rounsley S.D."/>
            <person name="Gardner M.J."/>
            <person name="Wortman J.R."/>
            <person name="Jordar V.S."/>
            <person name="Maiti R."/>
            <person name="Kodira C.D."/>
            <person name="Neafsey D.E."/>
            <person name="Zeng Q."/>
            <person name="Hung C.-Y."/>
            <person name="McMahan C."/>
            <person name="Muszewska A."/>
            <person name="Grynberg M."/>
            <person name="Mandel M.A."/>
            <person name="Kellner E.M."/>
            <person name="Barker B.M."/>
            <person name="Galgiani J.N."/>
            <person name="Orbach M.J."/>
            <person name="Kirkland T.N."/>
            <person name="Cole G.T."/>
            <person name="Henn M.R."/>
            <person name="Birren B.W."/>
            <person name="Taylor J.W."/>
        </authorList>
    </citation>
    <scope>NUCLEOTIDE SEQUENCE [LARGE SCALE GENOMIC DNA]</scope>
    <source>
        <strain evidence="2">RMSCC 3488</strain>
    </source>
</reference>
<evidence type="ECO:0000313" key="2">
    <source>
        <dbReference type="Proteomes" id="UP000054567"/>
    </source>
</evidence>
<proteinExistence type="predicted"/>
<dbReference type="Proteomes" id="UP000054567">
    <property type="component" value="Unassembled WGS sequence"/>
</dbReference>
<dbReference type="AlphaFoldDB" id="A0A0J6FFP4"/>
<evidence type="ECO:0000313" key="1">
    <source>
        <dbReference type="EMBL" id="KMM68155.1"/>
    </source>
</evidence>
<protein>
    <submittedName>
        <fullName evidence="1">Uncharacterized protein</fullName>
    </submittedName>
</protein>
<accession>A0A0J6FFP4</accession>
<gene>
    <name evidence="1" type="ORF">CPAG_04487</name>
</gene>
<dbReference type="EMBL" id="DS268110">
    <property type="protein sequence ID" value="KMM68155.1"/>
    <property type="molecule type" value="Genomic_DNA"/>
</dbReference>
<reference evidence="2" key="3">
    <citation type="journal article" date="2010" name="Genome Res.">
        <title>Population genomic sequencing of Coccidioides fungi reveals recent hybridization and transposon control.</title>
        <authorList>
            <person name="Neafsey D.E."/>
            <person name="Barker B.M."/>
            <person name="Sharpton T.J."/>
            <person name="Stajich J.E."/>
            <person name="Park D.J."/>
            <person name="Whiston E."/>
            <person name="Hung C.-Y."/>
            <person name="McMahan C."/>
            <person name="White J."/>
            <person name="Sykes S."/>
            <person name="Heiman D."/>
            <person name="Young S."/>
            <person name="Zeng Q."/>
            <person name="Abouelleil A."/>
            <person name="Aftuck L."/>
            <person name="Bessette D."/>
            <person name="Brown A."/>
            <person name="FitzGerald M."/>
            <person name="Lui A."/>
            <person name="Macdonald J.P."/>
            <person name="Priest M."/>
            <person name="Orbach M.J."/>
            <person name="Galgiani J.N."/>
            <person name="Kirkland T.N."/>
            <person name="Cole G.T."/>
            <person name="Birren B.W."/>
            <person name="Henn M.R."/>
            <person name="Taylor J.W."/>
            <person name="Rounsley S.D."/>
        </authorList>
    </citation>
    <scope>NUCLEOTIDE SEQUENCE [LARGE SCALE GENOMIC DNA]</scope>
    <source>
        <strain evidence="2">RMSCC 3488</strain>
    </source>
</reference>
<dbReference type="VEuPathDB" id="FungiDB:CPAG_04487"/>
<sequence>MFNASALIEQRWKHLIHQMDLVEKSLPVMVSSKRLWKKYASQQDAVTPNIYIYIYIYMIKDYSSASKIEAKQYLALRALWKIHSSAGLVPENCGIKGTEKPKSG</sequence>
<reference evidence="1 2" key="1">
    <citation type="submission" date="2007-06" db="EMBL/GenBank/DDBJ databases">
        <title>The Genome Sequence of Coccidioides posadasii RMSCC_3488.</title>
        <authorList>
            <consortium name="Coccidioides Genome Resources Consortium"/>
            <consortium name="The Broad Institute Genome Sequencing Platform"/>
            <person name="Henn M.R."/>
            <person name="Sykes S."/>
            <person name="Young S."/>
            <person name="Jaffe D."/>
            <person name="Berlin A."/>
            <person name="Alvarez P."/>
            <person name="Butler J."/>
            <person name="Gnerre S."/>
            <person name="Grabherr M."/>
            <person name="Mauceli E."/>
            <person name="Brockman W."/>
            <person name="Kodira C."/>
            <person name="Alvarado L."/>
            <person name="Zeng Q."/>
            <person name="Crawford M."/>
            <person name="Antoine C."/>
            <person name="Devon K."/>
            <person name="Galgiani J."/>
            <person name="Orsborn K."/>
            <person name="Lewis M.L."/>
            <person name="Nusbaum C."/>
            <person name="Galagan J."/>
            <person name="Birren B."/>
        </authorList>
    </citation>
    <scope>NUCLEOTIDE SEQUENCE [LARGE SCALE GENOMIC DNA]</scope>
    <source>
        <strain evidence="1 2">RMSCC 3488</strain>
    </source>
</reference>